<dbReference type="EMBL" id="QCYH01000006">
    <property type="protein sequence ID" value="PVA09829.1"/>
    <property type="molecule type" value="Genomic_DNA"/>
</dbReference>
<dbReference type="Proteomes" id="UP000244446">
    <property type="component" value="Unassembled WGS sequence"/>
</dbReference>
<reference evidence="2 3" key="1">
    <citation type="submission" date="2018-04" db="EMBL/GenBank/DDBJ databases">
        <title>Pelagivirga bohaiensis gen. nov., sp. nov., a bacterium isolated from the Bohai Sea.</title>
        <authorList>
            <person name="Ji X."/>
        </authorList>
    </citation>
    <scope>NUCLEOTIDE SEQUENCE [LARGE SCALE GENOMIC DNA]</scope>
    <source>
        <strain evidence="2 3">BH-SD19</strain>
    </source>
</reference>
<dbReference type="NCBIfam" id="TIGR02122">
    <property type="entry name" value="TRAP_TAXI"/>
    <property type="match status" value="1"/>
</dbReference>
<dbReference type="RefSeq" id="WP_108692452.1">
    <property type="nucleotide sequence ID" value="NZ_QCYH01000006.1"/>
</dbReference>
<feature type="signal peptide" evidence="1">
    <location>
        <begin position="1"/>
        <end position="22"/>
    </location>
</feature>
<gene>
    <name evidence="2" type="ORF">DC366_11980</name>
</gene>
<name>A0A2T7G5W9_9RHOB</name>
<dbReference type="OrthoDB" id="9776669at2"/>
<dbReference type="AlphaFoldDB" id="A0A2T7G5W9"/>
<proteinExistence type="predicted"/>
<sequence length="378" mass="40401">MKNIFIPGIYALGLTFAYSATAQTAADLPDVVTWSAYGQGSTGNAQAVAMGAALKNEFGTTLRILPGKNDVSRMIPLRDERVMFSAAGIASYFAQEGIEEFGSKEWGPQKLRVLLASNPDHNQGIAATKESGIASVADLKDKRVAAIVGSAAINNGIEAILAFADLGWDDVERVDFPGYSASWDGMNSGLVDAAWGATTISGAYQLENSNRGINWIPVPHDDIEGWRRLQAVGPHIIPHMATEGAGISVDAPHEGTNYPYPVLIAYADQDPALVQSMTQALIDTYPIYKDAAPGADGWALDKQSFNWIIPFHDGAVFALKDAGIWTDAAESYNTALIDRQDALGAAWQGLMDQGLEGAELQQAWSEARSEIPMPGAQD</sequence>
<evidence type="ECO:0000256" key="1">
    <source>
        <dbReference type="SAM" id="SignalP"/>
    </source>
</evidence>
<organism evidence="2 3">
    <name type="scientific">Pelagivirga sediminicola</name>
    <dbReference type="NCBI Taxonomy" id="2170575"/>
    <lineage>
        <taxon>Bacteria</taxon>
        <taxon>Pseudomonadati</taxon>
        <taxon>Pseudomonadota</taxon>
        <taxon>Alphaproteobacteria</taxon>
        <taxon>Rhodobacterales</taxon>
        <taxon>Paracoccaceae</taxon>
        <taxon>Pelagivirga</taxon>
    </lineage>
</organism>
<accession>A0A2T7G5W9</accession>
<dbReference type="Gene3D" id="3.40.190.10">
    <property type="entry name" value="Periplasmic binding protein-like II"/>
    <property type="match status" value="2"/>
</dbReference>
<evidence type="ECO:0000313" key="2">
    <source>
        <dbReference type="EMBL" id="PVA09829.1"/>
    </source>
</evidence>
<evidence type="ECO:0000313" key="3">
    <source>
        <dbReference type="Proteomes" id="UP000244446"/>
    </source>
</evidence>
<protein>
    <submittedName>
        <fullName evidence="2">C4-dicarboxylate ABC transporter</fullName>
    </submittedName>
</protein>
<keyword evidence="1" id="KW-0732">Signal</keyword>
<dbReference type="Pfam" id="PF16868">
    <property type="entry name" value="NMT1_3"/>
    <property type="match status" value="1"/>
</dbReference>
<dbReference type="InterPro" id="IPR011852">
    <property type="entry name" value="TRAP_TAXI"/>
</dbReference>
<comment type="caution">
    <text evidence="2">The sequence shown here is derived from an EMBL/GenBank/DDBJ whole genome shotgun (WGS) entry which is preliminary data.</text>
</comment>
<keyword evidence="3" id="KW-1185">Reference proteome</keyword>
<dbReference type="SUPFAM" id="SSF53850">
    <property type="entry name" value="Periplasmic binding protein-like II"/>
    <property type="match status" value="1"/>
</dbReference>
<feature type="chain" id="PRO_5015433602" evidence="1">
    <location>
        <begin position="23"/>
        <end position="378"/>
    </location>
</feature>